<dbReference type="AlphaFoldDB" id="A0A2T3YSU7"/>
<sequence length="151" mass="16631">MAGNRDRRCPNQIRYTRPSRAQQRSTRFWTVMVSASLCAASGAVRHAAGLVAGTAGRRRHAALCRVLHTQPVPPADLVRRREANQQQTCEFIYRSESSFARTACSNWTSGCNTPVSRQLNERGDAAPWPDRPLVRPIGLAAGNCESQIAVD</sequence>
<dbReference type="Proteomes" id="UP000240493">
    <property type="component" value="Unassembled WGS sequence"/>
</dbReference>
<name>A0A2T3YSU7_TRIA4</name>
<keyword evidence="2" id="KW-1185">Reference proteome</keyword>
<protein>
    <submittedName>
        <fullName evidence="1">Uncharacterized protein</fullName>
    </submittedName>
</protein>
<accession>A0A2T3YSU7</accession>
<proteinExistence type="predicted"/>
<evidence type="ECO:0000313" key="1">
    <source>
        <dbReference type="EMBL" id="PTB35653.1"/>
    </source>
</evidence>
<dbReference type="OrthoDB" id="10580692at2759"/>
<gene>
    <name evidence="1" type="ORF">M441DRAFT_298222</name>
</gene>
<reference evidence="1 2" key="1">
    <citation type="submission" date="2016-07" db="EMBL/GenBank/DDBJ databases">
        <title>Multiple horizontal gene transfer events from other fungi enriched the ability of initially mycotrophic Trichoderma (Ascomycota) to feed on dead plant biomass.</title>
        <authorList>
            <consortium name="DOE Joint Genome Institute"/>
            <person name="Aerts A."/>
            <person name="Atanasova L."/>
            <person name="Chenthamara K."/>
            <person name="Zhang J."/>
            <person name="Grujic M."/>
            <person name="Henrissat B."/>
            <person name="Kuo A."/>
            <person name="Salamov A."/>
            <person name="Lipzen A."/>
            <person name="Labutti K."/>
            <person name="Barry K."/>
            <person name="Miao Y."/>
            <person name="Rahimi M.J."/>
            <person name="Shen Q."/>
            <person name="Grigoriev I.V."/>
            <person name="Kubicek C.P."/>
            <person name="Druzhinina I.S."/>
        </authorList>
    </citation>
    <scope>NUCLEOTIDE SEQUENCE [LARGE SCALE GENOMIC DNA]</scope>
    <source>
        <strain evidence="1 2">CBS 433.97</strain>
    </source>
</reference>
<organism evidence="1 2">
    <name type="scientific">Trichoderma asperellum (strain ATCC 204424 / CBS 433.97 / NBRC 101777)</name>
    <dbReference type="NCBI Taxonomy" id="1042311"/>
    <lineage>
        <taxon>Eukaryota</taxon>
        <taxon>Fungi</taxon>
        <taxon>Dikarya</taxon>
        <taxon>Ascomycota</taxon>
        <taxon>Pezizomycotina</taxon>
        <taxon>Sordariomycetes</taxon>
        <taxon>Hypocreomycetidae</taxon>
        <taxon>Hypocreales</taxon>
        <taxon>Hypocreaceae</taxon>
        <taxon>Trichoderma</taxon>
    </lineage>
</organism>
<dbReference type="EMBL" id="KZ679274">
    <property type="protein sequence ID" value="PTB35653.1"/>
    <property type="molecule type" value="Genomic_DNA"/>
</dbReference>
<evidence type="ECO:0000313" key="2">
    <source>
        <dbReference type="Proteomes" id="UP000240493"/>
    </source>
</evidence>